<comment type="caution">
    <text evidence="1">The sequence shown here is derived from an EMBL/GenBank/DDBJ whole genome shotgun (WGS) entry which is preliminary data.</text>
</comment>
<dbReference type="EMBL" id="WTKP01000009">
    <property type="protein sequence ID" value="MWJ29102.1"/>
    <property type="molecule type" value="Genomic_DNA"/>
</dbReference>
<dbReference type="InterPro" id="IPR018193">
    <property type="entry name" value="Glyc_kinase_flavodox-like_fold"/>
</dbReference>
<sequence length="38" mass="4186">MYKSTTYGVGQIINQALNKEAKFLIIILGGSILCQLNE</sequence>
<evidence type="ECO:0000313" key="2">
    <source>
        <dbReference type="Proteomes" id="UP000437638"/>
    </source>
</evidence>
<reference evidence="1 2" key="1">
    <citation type="submission" date="2019-12" db="EMBL/GenBank/DDBJ databases">
        <title>Halomonas rutogse sp. nov. isolated from two lakes on Tibetan Plateau.</title>
        <authorList>
            <person name="Gao P."/>
        </authorList>
    </citation>
    <scope>NUCLEOTIDE SEQUENCE [LARGE SCALE GENOMIC DNA]</scope>
    <source>
        <strain evidence="1 2">ZH2S</strain>
    </source>
</reference>
<dbReference type="Pfam" id="PF02595">
    <property type="entry name" value="Gly_kinase"/>
    <property type="match status" value="1"/>
</dbReference>
<evidence type="ECO:0000313" key="1">
    <source>
        <dbReference type="EMBL" id="MWJ29102.1"/>
    </source>
</evidence>
<dbReference type="AlphaFoldDB" id="A0A7X3H225"/>
<protein>
    <submittedName>
        <fullName evidence="1">Uncharacterized protein</fullName>
    </submittedName>
</protein>
<dbReference type="SUPFAM" id="SSF110738">
    <property type="entry name" value="Glycerate kinase I"/>
    <property type="match status" value="1"/>
</dbReference>
<gene>
    <name evidence="1" type="ORF">GPM19_12990</name>
</gene>
<proteinExistence type="predicted"/>
<keyword evidence="2" id="KW-1185">Reference proteome</keyword>
<organism evidence="1 2">
    <name type="scientific">Vreelandella zhuhanensis</name>
    <dbReference type="NCBI Taxonomy" id="2684210"/>
    <lineage>
        <taxon>Bacteria</taxon>
        <taxon>Pseudomonadati</taxon>
        <taxon>Pseudomonadota</taxon>
        <taxon>Gammaproteobacteria</taxon>
        <taxon>Oceanospirillales</taxon>
        <taxon>Halomonadaceae</taxon>
        <taxon>Vreelandella</taxon>
    </lineage>
</organism>
<dbReference type="RefSeq" id="WP_160419494.1">
    <property type="nucleotide sequence ID" value="NZ_WTKP01000009.1"/>
</dbReference>
<accession>A0A7X3H225</accession>
<dbReference type="Gene3D" id="3.90.1510.10">
    <property type="entry name" value="Glycerate kinase, domain 2"/>
    <property type="match status" value="1"/>
</dbReference>
<dbReference type="InterPro" id="IPR004381">
    <property type="entry name" value="Glycerate_kinase"/>
</dbReference>
<dbReference type="GO" id="GO:0008887">
    <property type="term" value="F:glycerate kinase activity"/>
    <property type="evidence" value="ECO:0007669"/>
    <property type="project" value="InterPro"/>
</dbReference>
<dbReference type="InterPro" id="IPR036129">
    <property type="entry name" value="Glycerate_kinase_sf"/>
</dbReference>
<name>A0A7X3H225_9GAMM</name>
<dbReference type="GO" id="GO:0031388">
    <property type="term" value="P:organic acid phosphorylation"/>
    <property type="evidence" value="ECO:0007669"/>
    <property type="project" value="InterPro"/>
</dbReference>
<dbReference type="Proteomes" id="UP000437638">
    <property type="component" value="Unassembled WGS sequence"/>
</dbReference>